<dbReference type="CDD" id="cd00438">
    <property type="entry name" value="cupin_RmlC"/>
    <property type="match status" value="1"/>
</dbReference>
<evidence type="ECO:0000256" key="2">
    <source>
        <dbReference type="ARBA" id="ARBA00001997"/>
    </source>
</evidence>
<comment type="function">
    <text evidence="2 7">Catalyzes the epimerization of the C3' and C5'positions of dTDP-6-deoxy-D-xylo-4-hexulose, forming dTDP-6-deoxy-L-lyxo-4-hexulose.</text>
</comment>
<comment type="similarity">
    <text evidence="7">Belongs to the dTDP-4-dehydrorhamnose 3,5-epimerase family.</text>
</comment>
<dbReference type="EC" id="5.1.3.13" evidence="3 7"/>
<evidence type="ECO:0000256" key="5">
    <source>
        <dbReference type="PIRSR" id="PIRSR600888-1"/>
    </source>
</evidence>
<dbReference type="KEGG" id="pspc:Strain318_001039"/>
<dbReference type="Pfam" id="PF00908">
    <property type="entry name" value="dTDP_sugar_isom"/>
    <property type="match status" value="1"/>
</dbReference>
<dbReference type="PANTHER" id="PTHR21047">
    <property type="entry name" value="DTDP-6-DEOXY-D-GLUCOSE-3,5 EPIMERASE"/>
    <property type="match status" value="1"/>
</dbReference>
<sequence length="188" mass="20487">MNVRVETTGIPDLVLAHLREFPDPRGAFRELFRAEHFAAAGLPTTIAQINGSISSRGVVRGLHFQWEPAQAKAMRVVRGRAFIVAVDVRAGAPTFGRAWWRECSAGEPLWVCAPAGFARGFQALEDVTEVEYLCTAPYNPKAEGGIRWDDPALGIPWPIPAAELSDKDRAAPTLAEWRAGPHGTVFTA</sequence>
<keyword evidence="10" id="KW-1185">Reference proteome</keyword>
<dbReference type="SUPFAM" id="SSF51182">
    <property type="entry name" value="RmlC-like cupins"/>
    <property type="match status" value="1"/>
</dbReference>
<dbReference type="GO" id="GO:0008830">
    <property type="term" value="F:dTDP-4-dehydrorhamnose 3,5-epimerase activity"/>
    <property type="evidence" value="ECO:0007669"/>
    <property type="project" value="UniProtKB-UniRule"/>
</dbReference>
<dbReference type="GO" id="GO:0000271">
    <property type="term" value="P:polysaccharide biosynthetic process"/>
    <property type="evidence" value="ECO:0007669"/>
    <property type="project" value="TreeGrafter"/>
</dbReference>
<evidence type="ECO:0000256" key="3">
    <source>
        <dbReference type="ARBA" id="ARBA00012098"/>
    </source>
</evidence>
<dbReference type="PANTHER" id="PTHR21047:SF2">
    <property type="entry name" value="THYMIDINE DIPHOSPHO-4-KETO-RHAMNOSE 3,5-EPIMERASE"/>
    <property type="match status" value="1"/>
</dbReference>
<dbReference type="EMBL" id="CP130612">
    <property type="protein sequence ID" value="WKW11776.1"/>
    <property type="molecule type" value="Genomic_DNA"/>
</dbReference>
<accession>A0AA49JTL2</accession>
<dbReference type="InterPro" id="IPR000888">
    <property type="entry name" value="RmlC-like"/>
</dbReference>
<comment type="pathway">
    <text evidence="7">Carbohydrate biosynthesis; dTDP-L-rhamnose biosynthesis.</text>
</comment>
<dbReference type="RefSeq" id="WP_367887464.1">
    <property type="nucleotide sequence ID" value="NZ_CP130612.1"/>
</dbReference>
<dbReference type="AlphaFoldDB" id="A0AA49JZ43"/>
<feature type="active site" description="Proton acceptor" evidence="5">
    <location>
        <position position="63"/>
    </location>
</feature>
<evidence type="ECO:0000256" key="1">
    <source>
        <dbReference type="ARBA" id="ARBA00001298"/>
    </source>
</evidence>
<evidence type="ECO:0000313" key="9">
    <source>
        <dbReference type="EMBL" id="WKW14686.1"/>
    </source>
</evidence>
<accession>A0AA49JZ43</accession>
<comment type="subunit">
    <text evidence="7">Homodimer.</text>
</comment>
<dbReference type="NCBIfam" id="TIGR01221">
    <property type="entry name" value="rmlC"/>
    <property type="match status" value="1"/>
</dbReference>
<comment type="catalytic activity">
    <reaction evidence="1 7">
        <text>dTDP-4-dehydro-6-deoxy-alpha-D-glucose = dTDP-4-dehydro-beta-L-rhamnose</text>
        <dbReference type="Rhea" id="RHEA:16969"/>
        <dbReference type="ChEBI" id="CHEBI:57649"/>
        <dbReference type="ChEBI" id="CHEBI:62830"/>
        <dbReference type="EC" id="5.1.3.13"/>
    </reaction>
</comment>
<evidence type="ECO:0000313" key="10">
    <source>
        <dbReference type="Proteomes" id="UP001229955"/>
    </source>
</evidence>
<proteinExistence type="inferred from homology"/>
<evidence type="ECO:0000256" key="4">
    <source>
        <dbReference type="ARBA" id="ARBA00019595"/>
    </source>
</evidence>
<reference evidence="9" key="1">
    <citation type="submission" date="2023-07" db="EMBL/GenBank/DDBJ databases">
        <authorList>
            <person name="Haufschild T."/>
            <person name="Kallscheuer N."/>
            <person name="Hammer J."/>
            <person name="Kohn T."/>
            <person name="Kabuu M."/>
            <person name="Jogler M."/>
            <person name="Wohfarth N."/>
            <person name="Heuer A."/>
            <person name="Rohde M."/>
            <person name="van Teeseling M.C.F."/>
            <person name="Jogler C."/>
        </authorList>
    </citation>
    <scope>NUCLEOTIDE SEQUENCE</scope>
    <source>
        <strain evidence="8">Strain 138</strain>
        <strain evidence="9">Strain 318</strain>
    </source>
</reference>
<organism evidence="9 10">
    <name type="scientific">Pseudogemmatithrix spongiicola</name>
    <dbReference type="NCBI Taxonomy" id="3062599"/>
    <lineage>
        <taxon>Bacteria</taxon>
        <taxon>Pseudomonadati</taxon>
        <taxon>Gemmatimonadota</taxon>
        <taxon>Gemmatimonadia</taxon>
        <taxon>Gemmatimonadales</taxon>
        <taxon>Gemmatimonadaceae</taxon>
        <taxon>Pseudogemmatithrix</taxon>
    </lineage>
</organism>
<dbReference type="GO" id="GO:0005829">
    <property type="term" value="C:cytosol"/>
    <property type="evidence" value="ECO:0007669"/>
    <property type="project" value="TreeGrafter"/>
</dbReference>
<dbReference type="Proteomes" id="UP001229955">
    <property type="component" value="Chromosome"/>
</dbReference>
<dbReference type="InterPro" id="IPR011051">
    <property type="entry name" value="RmlC_Cupin_sf"/>
</dbReference>
<evidence type="ECO:0000256" key="6">
    <source>
        <dbReference type="PIRSR" id="PIRSR600888-3"/>
    </source>
</evidence>
<keyword evidence="7 9" id="KW-0413">Isomerase</keyword>
<evidence type="ECO:0000256" key="7">
    <source>
        <dbReference type="RuleBase" id="RU364069"/>
    </source>
</evidence>
<feature type="site" description="Participates in a stacking interaction with the thymidine ring of dTDP-4-oxo-6-deoxyglucose" evidence="6">
    <location>
        <position position="138"/>
    </location>
</feature>
<gene>
    <name evidence="9" type="primary">rfbC</name>
    <name evidence="8" type="ORF">Strain138_001039</name>
    <name evidence="9" type="ORF">Strain318_001039</name>
</gene>
<dbReference type="EMBL" id="CP130613">
    <property type="protein sequence ID" value="WKW14686.1"/>
    <property type="molecule type" value="Genomic_DNA"/>
</dbReference>
<dbReference type="GO" id="GO:0019305">
    <property type="term" value="P:dTDP-rhamnose biosynthetic process"/>
    <property type="evidence" value="ECO:0007669"/>
    <property type="project" value="UniProtKB-UniRule"/>
</dbReference>
<evidence type="ECO:0000313" key="8">
    <source>
        <dbReference type="EMBL" id="WKW11776.1"/>
    </source>
</evidence>
<feature type="active site" description="Proton donor" evidence="5">
    <location>
        <position position="132"/>
    </location>
</feature>
<dbReference type="Gene3D" id="2.60.120.10">
    <property type="entry name" value="Jelly Rolls"/>
    <property type="match status" value="1"/>
</dbReference>
<protein>
    <recommendedName>
        <fullName evidence="4 7">dTDP-4-dehydrorhamnose 3,5-epimerase</fullName>
        <ecNumber evidence="3 7">5.1.3.13</ecNumber>
    </recommendedName>
    <alternativeName>
        <fullName evidence="7">Thymidine diphospho-4-keto-rhamnose 3,5-epimerase</fullName>
    </alternativeName>
</protein>
<dbReference type="InterPro" id="IPR014710">
    <property type="entry name" value="RmlC-like_jellyroll"/>
</dbReference>
<name>A0AA49JZ43_9BACT</name>